<sequence>MALALYRRYRPGTFAEVVGQEHVTDPLRTALTAGRINHAYLFSGPRGCGKTSSARIMARSLNCERGPTPDPCGVCESCVALAPNGPGSLDVTEMDAASHGTVDEARDLRDKAAYAPVSSRYRVFIIDEAHMVTTAAFNALLKVVEEPPEHLIFVFATTEPEKVLPTIRSRTHHYPFRLLPPSTLRALLERICDEEGVRVEPAVYPLVIRAGGGSARDSLSVLDQLLAGADDQGVTYARAVGLLGVTDVAILDDVVDALGAQDGAAVFGAVDRLVEAGHDPRRFAADLLQRLRDLILVHAVPDAAEKGLVDVPADEMARMVDQAQRLGPAALARHAELVHTALTEMRGATAPRLLLELVCARMLLPAASASDGALVQRLEGVERRLQAGATASAGGPLVVPDAGPEPAGEPRFQRASQRPSEPEPREPRPAATPPRADERDATVAPATGRPTATVEAPRQDADVARPQESAARQQPPAGRPQEPAARQQSDRAPAERPQPERSQPERPQPERPQPDRQEAPRREAPAPAEAPAAGTAPGAMDASDLRRVWPEVMAAVREGNKPTHALLQNATVAAVEGTTVVLAMPTAPLARQLSQPNRAGHVTAALSRVLSGEWSLRATDAAGQQAAPPASDGGRGGQAPAARGAAPAPQRPQRPEPAPEQSRPEPQRQGNGAGAGAAGGRPQFQRPSAARAAAAAQDGGGAQAPERPRPTSAPADIPPPPEPPEDDDVTEEDMYAEAHADPGGGERVAARNPDDAAMELLTQHLGARRVDGR</sequence>
<dbReference type="GO" id="GO:0005524">
    <property type="term" value="F:ATP binding"/>
    <property type="evidence" value="ECO:0007669"/>
    <property type="project" value="UniProtKB-KW"/>
</dbReference>
<evidence type="ECO:0000313" key="17">
    <source>
        <dbReference type="EMBL" id="NYD38645.1"/>
    </source>
</evidence>
<dbReference type="EMBL" id="JACCBN010000001">
    <property type="protein sequence ID" value="NYD38645.1"/>
    <property type="molecule type" value="Genomic_DNA"/>
</dbReference>
<evidence type="ECO:0000256" key="11">
    <source>
        <dbReference type="ARBA" id="ARBA00037724"/>
    </source>
</evidence>
<dbReference type="AlphaFoldDB" id="A0A7Y9E0G0"/>
<dbReference type="GO" id="GO:0006261">
    <property type="term" value="P:DNA-templated DNA replication"/>
    <property type="evidence" value="ECO:0007669"/>
    <property type="project" value="TreeGrafter"/>
</dbReference>
<dbReference type="InterPro" id="IPR012763">
    <property type="entry name" value="DNA_pol_III_sug/sutau_N"/>
</dbReference>
<dbReference type="Pfam" id="PF12169">
    <property type="entry name" value="DNA_pol3_gamma3"/>
    <property type="match status" value="1"/>
</dbReference>
<keyword evidence="4 14" id="KW-0548">Nucleotidyltransferase</keyword>
<dbReference type="InterPro" id="IPR027417">
    <property type="entry name" value="P-loop_NTPase"/>
</dbReference>
<keyword evidence="6" id="KW-0479">Metal-binding</keyword>
<accession>A0A7Y9E0G0</accession>
<dbReference type="InterPro" id="IPR045085">
    <property type="entry name" value="HLD_clamp_pol_III_gamma_tau"/>
</dbReference>
<evidence type="ECO:0000256" key="2">
    <source>
        <dbReference type="ARBA" id="ARBA00012417"/>
    </source>
</evidence>
<evidence type="ECO:0000256" key="4">
    <source>
        <dbReference type="ARBA" id="ARBA00022695"/>
    </source>
</evidence>
<evidence type="ECO:0000256" key="6">
    <source>
        <dbReference type="ARBA" id="ARBA00022723"/>
    </source>
</evidence>
<feature type="compositionally biased region" description="Low complexity" evidence="15">
    <location>
        <begin position="680"/>
        <end position="697"/>
    </location>
</feature>
<feature type="domain" description="AAA+ ATPase" evidence="16">
    <location>
        <begin position="36"/>
        <end position="179"/>
    </location>
</feature>
<keyword evidence="18" id="KW-1185">Reference proteome</keyword>
<dbReference type="Gene3D" id="3.40.50.300">
    <property type="entry name" value="P-loop containing nucleotide triphosphate hydrolases"/>
    <property type="match status" value="1"/>
</dbReference>
<dbReference type="InterPro" id="IPR003593">
    <property type="entry name" value="AAA+_ATPase"/>
</dbReference>
<dbReference type="Gene3D" id="1.10.8.60">
    <property type="match status" value="1"/>
</dbReference>
<dbReference type="EC" id="2.7.7.7" evidence="2 14"/>
<evidence type="ECO:0000313" key="18">
    <source>
        <dbReference type="Proteomes" id="UP000535890"/>
    </source>
</evidence>
<keyword evidence="9 14" id="KW-0067">ATP-binding</keyword>
<evidence type="ECO:0000256" key="7">
    <source>
        <dbReference type="ARBA" id="ARBA00022741"/>
    </source>
</evidence>
<comment type="caution">
    <text evidence="17">The sequence shown here is derived from an EMBL/GenBank/DDBJ whole genome shotgun (WGS) entry which is preliminary data.</text>
</comment>
<feature type="compositionally biased region" description="Low complexity" evidence="15">
    <location>
        <begin position="638"/>
        <end position="648"/>
    </location>
</feature>
<proteinExistence type="inferred from homology"/>
<dbReference type="Gene3D" id="1.20.272.10">
    <property type="match status" value="1"/>
</dbReference>
<keyword evidence="8" id="KW-0862">Zinc</keyword>
<dbReference type="GO" id="GO:0009360">
    <property type="term" value="C:DNA polymerase III complex"/>
    <property type="evidence" value="ECO:0007669"/>
    <property type="project" value="InterPro"/>
</dbReference>
<dbReference type="CDD" id="cd18137">
    <property type="entry name" value="HLD_clamp_pol_III_gamma_tau"/>
    <property type="match status" value="1"/>
</dbReference>
<dbReference type="PANTHER" id="PTHR11669:SF0">
    <property type="entry name" value="PROTEIN STICHEL-LIKE 2"/>
    <property type="match status" value="1"/>
</dbReference>
<dbReference type="Proteomes" id="UP000535890">
    <property type="component" value="Unassembled WGS sequence"/>
</dbReference>
<evidence type="ECO:0000256" key="14">
    <source>
        <dbReference type="RuleBase" id="RU364063"/>
    </source>
</evidence>
<evidence type="ECO:0000256" key="9">
    <source>
        <dbReference type="ARBA" id="ARBA00022840"/>
    </source>
</evidence>
<reference evidence="17 18" key="1">
    <citation type="submission" date="2020-07" db="EMBL/GenBank/DDBJ databases">
        <title>Sequencing the genomes of 1000 actinobacteria strains.</title>
        <authorList>
            <person name="Klenk H.-P."/>
        </authorList>
    </citation>
    <scope>NUCLEOTIDE SEQUENCE [LARGE SCALE GENOMIC DNA]</scope>
    <source>
        <strain evidence="17 18">DSM 45772</strain>
    </source>
</reference>
<evidence type="ECO:0000256" key="3">
    <source>
        <dbReference type="ARBA" id="ARBA00022679"/>
    </source>
</evidence>
<dbReference type="FunFam" id="1.20.272.10:FF:000003">
    <property type="entry name" value="DNA polymerase III subunit gamma/tau"/>
    <property type="match status" value="1"/>
</dbReference>
<protein>
    <recommendedName>
        <fullName evidence="13 14">DNA polymerase III subunit gamma/tau</fullName>
        <ecNumber evidence="2 14">2.7.7.7</ecNumber>
    </recommendedName>
</protein>
<evidence type="ECO:0000256" key="12">
    <source>
        <dbReference type="ARBA" id="ARBA00049244"/>
    </source>
</evidence>
<keyword evidence="7 14" id="KW-0547">Nucleotide-binding</keyword>
<evidence type="ECO:0000256" key="8">
    <source>
        <dbReference type="ARBA" id="ARBA00022833"/>
    </source>
</evidence>
<dbReference type="Pfam" id="PF22608">
    <property type="entry name" value="DNAX_ATPase_lid"/>
    <property type="match status" value="1"/>
</dbReference>
<dbReference type="RefSeq" id="WP_179796057.1">
    <property type="nucleotide sequence ID" value="NZ_BAABHP010000027.1"/>
</dbReference>
<gene>
    <name evidence="14" type="primary">dnaX</name>
    <name evidence="17" type="ORF">BJ983_004747</name>
</gene>
<feature type="compositionally biased region" description="Basic and acidic residues" evidence="15">
    <location>
        <begin position="488"/>
        <end position="524"/>
    </location>
</feature>
<comment type="similarity">
    <text evidence="1 14">Belongs to the DnaX/STICHEL family.</text>
</comment>
<keyword evidence="3 14" id="KW-0808">Transferase</keyword>
<feature type="compositionally biased region" description="Acidic residues" evidence="15">
    <location>
        <begin position="723"/>
        <end position="735"/>
    </location>
</feature>
<dbReference type="GO" id="GO:0003887">
    <property type="term" value="F:DNA-directed DNA polymerase activity"/>
    <property type="evidence" value="ECO:0007669"/>
    <property type="project" value="UniProtKB-KW"/>
</dbReference>
<dbReference type="NCBIfam" id="NF011513">
    <property type="entry name" value="PRK14952.1"/>
    <property type="match status" value="1"/>
</dbReference>
<dbReference type="FunFam" id="3.40.50.300:FF:000014">
    <property type="entry name" value="DNA polymerase III subunit gamma/tau"/>
    <property type="match status" value="1"/>
</dbReference>
<dbReference type="SUPFAM" id="SSF48019">
    <property type="entry name" value="post-AAA+ oligomerization domain-like"/>
    <property type="match status" value="1"/>
</dbReference>
<organism evidence="17 18">
    <name type="scientific">Actinomycetospora corticicola</name>
    <dbReference type="NCBI Taxonomy" id="663602"/>
    <lineage>
        <taxon>Bacteria</taxon>
        <taxon>Bacillati</taxon>
        <taxon>Actinomycetota</taxon>
        <taxon>Actinomycetes</taxon>
        <taxon>Pseudonocardiales</taxon>
        <taxon>Pseudonocardiaceae</taxon>
        <taxon>Actinomycetospora</taxon>
    </lineage>
</organism>
<dbReference type="Pfam" id="PF13177">
    <property type="entry name" value="DNA_pol3_delta2"/>
    <property type="match status" value="1"/>
</dbReference>
<feature type="region of interest" description="Disordered" evidence="15">
    <location>
        <begin position="620"/>
        <end position="754"/>
    </location>
</feature>
<feature type="region of interest" description="Disordered" evidence="15">
    <location>
        <begin position="389"/>
        <end position="544"/>
    </location>
</feature>
<dbReference type="NCBIfam" id="NF005846">
    <property type="entry name" value="PRK07764.1-6"/>
    <property type="match status" value="1"/>
</dbReference>
<dbReference type="GO" id="GO:0003677">
    <property type="term" value="F:DNA binding"/>
    <property type="evidence" value="ECO:0007669"/>
    <property type="project" value="InterPro"/>
</dbReference>
<evidence type="ECO:0000256" key="13">
    <source>
        <dbReference type="ARBA" id="ARBA00074577"/>
    </source>
</evidence>
<feature type="compositionally biased region" description="Low complexity" evidence="15">
    <location>
        <begin position="525"/>
        <end position="539"/>
    </location>
</feature>
<evidence type="ECO:0000256" key="1">
    <source>
        <dbReference type="ARBA" id="ARBA00006360"/>
    </source>
</evidence>
<keyword evidence="10 14" id="KW-0239">DNA-directed DNA polymerase</keyword>
<evidence type="ECO:0000256" key="10">
    <source>
        <dbReference type="ARBA" id="ARBA00022932"/>
    </source>
</evidence>
<keyword evidence="5 14" id="KW-0235">DNA replication</keyword>
<dbReference type="SUPFAM" id="SSF52540">
    <property type="entry name" value="P-loop containing nucleoside triphosphate hydrolases"/>
    <property type="match status" value="1"/>
</dbReference>
<dbReference type="InterPro" id="IPR022754">
    <property type="entry name" value="DNA_pol_III_gamma-3"/>
</dbReference>
<evidence type="ECO:0000259" key="16">
    <source>
        <dbReference type="SMART" id="SM00382"/>
    </source>
</evidence>
<name>A0A7Y9E0G0_9PSEU</name>
<dbReference type="NCBIfam" id="TIGR02397">
    <property type="entry name" value="dnaX_nterm"/>
    <property type="match status" value="1"/>
</dbReference>
<comment type="function">
    <text evidence="11 14">DNA polymerase III is a complex, multichain enzyme responsible for most of the replicative synthesis in bacteria. This DNA polymerase also exhibits 3' to 5' exonuclease activity.</text>
</comment>
<comment type="catalytic activity">
    <reaction evidence="12 14">
        <text>DNA(n) + a 2'-deoxyribonucleoside 5'-triphosphate = DNA(n+1) + diphosphate</text>
        <dbReference type="Rhea" id="RHEA:22508"/>
        <dbReference type="Rhea" id="RHEA-COMP:17339"/>
        <dbReference type="Rhea" id="RHEA-COMP:17340"/>
        <dbReference type="ChEBI" id="CHEBI:33019"/>
        <dbReference type="ChEBI" id="CHEBI:61560"/>
        <dbReference type="ChEBI" id="CHEBI:173112"/>
        <dbReference type="EC" id="2.7.7.7"/>
    </reaction>
</comment>
<feature type="compositionally biased region" description="Pro residues" evidence="15">
    <location>
        <begin position="649"/>
        <end position="658"/>
    </location>
</feature>
<evidence type="ECO:0000256" key="5">
    <source>
        <dbReference type="ARBA" id="ARBA00022705"/>
    </source>
</evidence>
<dbReference type="SMART" id="SM00382">
    <property type="entry name" value="AAA"/>
    <property type="match status" value="1"/>
</dbReference>
<evidence type="ECO:0000256" key="15">
    <source>
        <dbReference type="SAM" id="MobiDB-lite"/>
    </source>
</evidence>
<comment type="subunit">
    <text evidence="14">DNA polymerase III contains a core (composed of alpha, epsilon and theta chains) that associates with a tau subunit. This core dimerizes to form the POLIII' complex. PolIII' associates with the gamma complex (composed of gamma, delta, delta', psi and chi chains) and with the beta chain to form the complete DNA polymerase III complex.</text>
</comment>
<dbReference type="PANTHER" id="PTHR11669">
    <property type="entry name" value="REPLICATION FACTOR C / DNA POLYMERASE III GAMMA-TAU SUBUNIT"/>
    <property type="match status" value="1"/>
</dbReference>
<dbReference type="InterPro" id="IPR008921">
    <property type="entry name" value="DNA_pol3_clamp-load_cplx_C"/>
</dbReference>
<dbReference type="CDD" id="cd00009">
    <property type="entry name" value="AAA"/>
    <property type="match status" value="1"/>
</dbReference>
<dbReference type="InterPro" id="IPR050238">
    <property type="entry name" value="DNA_Rep/Repair_Clamp_Loader"/>
</dbReference>
<dbReference type="GO" id="GO:0046872">
    <property type="term" value="F:metal ion binding"/>
    <property type="evidence" value="ECO:0007669"/>
    <property type="project" value="UniProtKB-KW"/>
</dbReference>